<name>F9DM16_9BACT</name>
<accession>F9DM16</accession>
<reference evidence="1 2" key="1">
    <citation type="submission" date="2011-04" db="EMBL/GenBank/DDBJ databases">
        <authorList>
            <person name="Muzny D."/>
            <person name="Qin X."/>
            <person name="Deng J."/>
            <person name="Jiang H."/>
            <person name="Liu Y."/>
            <person name="Qu J."/>
            <person name="Song X.-Z."/>
            <person name="Zhang L."/>
            <person name="Thornton R."/>
            <person name="Coyle M."/>
            <person name="Francisco L."/>
            <person name="Jackson L."/>
            <person name="Javaid M."/>
            <person name="Korchina V."/>
            <person name="Kovar C."/>
            <person name="Mata R."/>
            <person name="Mathew T."/>
            <person name="Ngo R."/>
            <person name="Nguyen L."/>
            <person name="Nguyen N."/>
            <person name="Okwuonu G."/>
            <person name="Ongeri F."/>
            <person name="Pham C."/>
            <person name="Simmons D."/>
            <person name="Wilczek-Boney K."/>
            <person name="Hale W."/>
            <person name="Jakkamsetti A."/>
            <person name="Pham P."/>
            <person name="Ruth R."/>
            <person name="San Lucas F."/>
            <person name="Warren J."/>
            <person name="Zhang J."/>
            <person name="Zhao Z."/>
            <person name="Zhou C."/>
            <person name="Zhu D."/>
            <person name="Lee S."/>
            <person name="Bess C."/>
            <person name="Blankenburg K."/>
            <person name="Forbes L."/>
            <person name="Fu Q."/>
            <person name="Gubbala S."/>
            <person name="Hirani K."/>
            <person name="Jayaseelan J.C."/>
            <person name="Lara F."/>
            <person name="Munidasa M."/>
            <person name="Palculict T."/>
            <person name="Patil S."/>
            <person name="Pu L.-L."/>
            <person name="Saada N."/>
            <person name="Tang L."/>
            <person name="Weissenberger G."/>
            <person name="Zhu Y."/>
            <person name="Hemphill L."/>
            <person name="Shang Y."/>
            <person name="Youmans B."/>
            <person name="Ayvaz T."/>
            <person name="Ross M."/>
            <person name="Santibanez J."/>
            <person name="Aqrawi P."/>
            <person name="Gross S."/>
            <person name="Joshi V."/>
            <person name="Fowler G."/>
            <person name="Nazareth L."/>
            <person name="Reid J."/>
            <person name="Worley K."/>
            <person name="Petrosino J."/>
            <person name="Highlander S."/>
            <person name="Gibbs R."/>
        </authorList>
    </citation>
    <scope>NUCLEOTIDE SEQUENCE [LARGE SCALE GENOMIC DNA]</scope>
    <source>
        <strain evidence="1 2">ATCC 700821</strain>
    </source>
</reference>
<dbReference type="HOGENOM" id="CLU_2937879_0_0_10"/>
<protein>
    <submittedName>
        <fullName evidence="1">Uncharacterized protein</fullName>
    </submittedName>
</protein>
<comment type="caution">
    <text evidence="1">The sequence shown here is derived from an EMBL/GenBank/DDBJ whole genome shotgun (WGS) entry which is preliminary data.</text>
</comment>
<proteinExistence type="predicted"/>
<evidence type="ECO:0000313" key="1">
    <source>
        <dbReference type="EMBL" id="EGQ12624.1"/>
    </source>
</evidence>
<sequence>MVIKVGLFCSAINTVYKPHNKDITIYNKGERRAKCQQAYNKLPSAVAFTPYNNVRNIYQL</sequence>
<dbReference type="Proteomes" id="UP000004123">
    <property type="component" value="Unassembled WGS sequence"/>
</dbReference>
<dbReference type="STRING" id="997353.HMPREF9144_2708"/>
<evidence type="ECO:0000313" key="2">
    <source>
        <dbReference type="Proteomes" id="UP000004123"/>
    </source>
</evidence>
<gene>
    <name evidence="1" type="ORF">HMPREF9144_2708</name>
</gene>
<dbReference type="AlphaFoldDB" id="F9DM16"/>
<dbReference type="EMBL" id="AFPY01000128">
    <property type="protein sequence ID" value="EGQ12624.1"/>
    <property type="molecule type" value="Genomic_DNA"/>
</dbReference>
<organism evidence="1 2">
    <name type="scientific">Prevotella pallens ATCC 700821</name>
    <dbReference type="NCBI Taxonomy" id="997353"/>
    <lineage>
        <taxon>Bacteria</taxon>
        <taxon>Pseudomonadati</taxon>
        <taxon>Bacteroidota</taxon>
        <taxon>Bacteroidia</taxon>
        <taxon>Bacteroidales</taxon>
        <taxon>Prevotellaceae</taxon>
        <taxon>Prevotella</taxon>
    </lineage>
</organism>